<keyword evidence="2" id="KW-0645">Protease</keyword>
<protein>
    <submittedName>
        <fullName evidence="7">C40 family peptidase</fullName>
    </submittedName>
</protein>
<evidence type="ECO:0000256" key="3">
    <source>
        <dbReference type="ARBA" id="ARBA00022801"/>
    </source>
</evidence>
<dbReference type="InterPro" id="IPR038765">
    <property type="entry name" value="Papain-like_cys_pep_sf"/>
</dbReference>
<gene>
    <name evidence="7" type="ORF">JK636_05595</name>
</gene>
<reference evidence="7 8" key="1">
    <citation type="submission" date="2021-01" db="EMBL/GenBank/DDBJ databases">
        <title>Genome public.</title>
        <authorList>
            <person name="Liu C."/>
            <person name="Sun Q."/>
        </authorList>
    </citation>
    <scope>NUCLEOTIDE SEQUENCE [LARGE SCALE GENOMIC DNA]</scope>
    <source>
        <strain evidence="7 8">YIM B02515</strain>
    </source>
</reference>
<dbReference type="RefSeq" id="WP_202747832.1">
    <property type="nucleotide sequence ID" value="NZ_JAESWC010000002.1"/>
</dbReference>
<keyword evidence="3" id="KW-0378">Hydrolase</keyword>
<evidence type="ECO:0000256" key="1">
    <source>
        <dbReference type="ARBA" id="ARBA00007074"/>
    </source>
</evidence>
<dbReference type="Pfam" id="PF00877">
    <property type="entry name" value="NLPC_P60"/>
    <property type="match status" value="1"/>
</dbReference>
<sequence length="213" mass="22641">MKFSKSKPFIFVVTLVALGITAKVNSYEVKADAAIKDQPSVVVRSVDLNSDKVIKVPERSVPKDNQKTNTAKKTTLNRGGSGLNQAGPTAPAGSGSVVSYAYKFLGRPYIWGASGPNAFDCSGFTSYVYRSFGVSLDHYTGSQFGRGQAVGKGNLSQGDLVFFNTYGSISHVGIYIGNGDFIHAANSRTGVIVSSLSEGYYASHYAGAKRVLK</sequence>
<accession>A0ABS1T8X6</accession>
<comment type="similarity">
    <text evidence="1">Belongs to the peptidase C40 family.</text>
</comment>
<dbReference type="PANTHER" id="PTHR47053:SF1">
    <property type="entry name" value="MUREIN DD-ENDOPEPTIDASE MEPH-RELATED"/>
    <property type="match status" value="1"/>
</dbReference>
<name>A0ABS1T8X6_9CLOT</name>
<evidence type="ECO:0000256" key="5">
    <source>
        <dbReference type="SAM" id="MobiDB-lite"/>
    </source>
</evidence>
<dbReference type="Proteomes" id="UP000632377">
    <property type="component" value="Unassembled WGS sequence"/>
</dbReference>
<dbReference type="SUPFAM" id="SSF54001">
    <property type="entry name" value="Cysteine proteinases"/>
    <property type="match status" value="1"/>
</dbReference>
<comment type="caution">
    <text evidence="7">The sequence shown here is derived from an EMBL/GenBank/DDBJ whole genome shotgun (WGS) entry which is preliminary data.</text>
</comment>
<proteinExistence type="inferred from homology"/>
<evidence type="ECO:0000256" key="2">
    <source>
        <dbReference type="ARBA" id="ARBA00022670"/>
    </source>
</evidence>
<feature type="compositionally biased region" description="Polar residues" evidence="5">
    <location>
        <begin position="67"/>
        <end position="87"/>
    </location>
</feature>
<dbReference type="InterPro" id="IPR000064">
    <property type="entry name" value="NLP_P60_dom"/>
</dbReference>
<dbReference type="PANTHER" id="PTHR47053">
    <property type="entry name" value="MUREIN DD-ENDOPEPTIDASE MEPH-RELATED"/>
    <property type="match status" value="1"/>
</dbReference>
<dbReference type="Gene3D" id="3.90.1720.10">
    <property type="entry name" value="endopeptidase domain like (from Nostoc punctiforme)"/>
    <property type="match status" value="1"/>
</dbReference>
<dbReference type="PROSITE" id="PS51935">
    <property type="entry name" value="NLPC_P60"/>
    <property type="match status" value="1"/>
</dbReference>
<evidence type="ECO:0000313" key="8">
    <source>
        <dbReference type="Proteomes" id="UP000632377"/>
    </source>
</evidence>
<feature type="domain" description="NlpC/P60" evidence="6">
    <location>
        <begin position="91"/>
        <end position="212"/>
    </location>
</feature>
<dbReference type="EMBL" id="JAESWC010000002">
    <property type="protein sequence ID" value="MBL4935227.1"/>
    <property type="molecule type" value="Genomic_DNA"/>
</dbReference>
<dbReference type="InterPro" id="IPR051202">
    <property type="entry name" value="Peptidase_C40"/>
</dbReference>
<keyword evidence="8" id="KW-1185">Reference proteome</keyword>
<evidence type="ECO:0000256" key="4">
    <source>
        <dbReference type="ARBA" id="ARBA00022807"/>
    </source>
</evidence>
<organism evidence="7 8">
    <name type="scientific">Clostridium rhizosphaerae</name>
    <dbReference type="NCBI Taxonomy" id="2803861"/>
    <lineage>
        <taxon>Bacteria</taxon>
        <taxon>Bacillati</taxon>
        <taxon>Bacillota</taxon>
        <taxon>Clostridia</taxon>
        <taxon>Eubacteriales</taxon>
        <taxon>Clostridiaceae</taxon>
        <taxon>Clostridium</taxon>
    </lineage>
</organism>
<evidence type="ECO:0000259" key="6">
    <source>
        <dbReference type="PROSITE" id="PS51935"/>
    </source>
</evidence>
<evidence type="ECO:0000313" key="7">
    <source>
        <dbReference type="EMBL" id="MBL4935227.1"/>
    </source>
</evidence>
<feature type="region of interest" description="Disordered" evidence="5">
    <location>
        <begin position="58"/>
        <end position="93"/>
    </location>
</feature>
<keyword evidence="4" id="KW-0788">Thiol protease</keyword>